<evidence type="ECO:0000313" key="3">
    <source>
        <dbReference type="Proteomes" id="UP000295689"/>
    </source>
</evidence>
<evidence type="ECO:0000259" key="1">
    <source>
        <dbReference type="PROSITE" id="PS51186"/>
    </source>
</evidence>
<dbReference type="PANTHER" id="PTHR43617:SF30">
    <property type="entry name" value="HISTONE ACETYLTRANSFERASE"/>
    <property type="match status" value="1"/>
</dbReference>
<dbReference type="InterPro" id="IPR000182">
    <property type="entry name" value="GNAT_dom"/>
</dbReference>
<comment type="caution">
    <text evidence="2">The sequence shown here is derived from an EMBL/GenBank/DDBJ whole genome shotgun (WGS) entry which is preliminary data.</text>
</comment>
<dbReference type="InterPro" id="IPR016181">
    <property type="entry name" value="Acyl_CoA_acyltransferase"/>
</dbReference>
<dbReference type="SUPFAM" id="SSF55729">
    <property type="entry name" value="Acyl-CoA N-acyltransferases (Nat)"/>
    <property type="match status" value="1"/>
</dbReference>
<dbReference type="AlphaFoldDB" id="A0A4R2BJF9"/>
<dbReference type="RefSeq" id="WP_132002016.1">
    <property type="nucleotide sequence ID" value="NZ_JABUHM010000001.1"/>
</dbReference>
<keyword evidence="2" id="KW-0012">Acyltransferase</keyword>
<dbReference type="PANTHER" id="PTHR43617">
    <property type="entry name" value="L-AMINO ACID N-ACETYLTRANSFERASE"/>
    <property type="match status" value="1"/>
</dbReference>
<dbReference type="EMBL" id="SLVV01000002">
    <property type="protein sequence ID" value="TCN27318.1"/>
    <property type="molecule type" value="Genomic_DNA"/>
</dbReference>
<reference evidence="2 3" key="1">
    <citation type="journal article" date="2015" name="Stand. Genomic Sci.">
        <title>Genomic Encyclopedia of Bacterial and Archaeal Type Strains, Phase III: the genomes of soil and plant-associated and newly described type strains.</title>
        <authorList>
            <person name="Whitman W.B."/>
            <person name="Woyke T."/>
            <person name="Klenk H.P."/>
            <person name="Zhou Y."/>
            <person name="Lilburn T.G."/>
            <person name="Beck B.J."/>
            <person name="De Vos P."/>
            <person name="Vandamme P."/>
            <person name="Eisen J.A."/>
            <person name="Garrity G."/>
            <person name="Hugenholtz P."/>
            <person name="Kyrpides N.C."/>
        </authorList>
    </citation>
    <scope>NUCLEOTIDE SEQUENCE [LARGE SCALE GENOMIC DNA]</scope>
    <source>
        <strain evidence="2 3">CV53</strain>
    </source>
</reference>
<dbReference type="Gene3D" id="3.40.630.30">
    <property type="match status" value="1"/>
</dbReference>
<keyword evidence="3" id="KW-1185">Reference proteome</keyword>
<keyword evidence="2" id="KW-0808">Transferase</keyword>
<gene>
    <name evidence="2" type="ORF">EV146_102267</name>
</gene>
<feature type="domain" description="N-acetyltransferase" evidence="1">
    <location>
        <begin position="1"/>
        <end position="166"/>
    </location>
</feature>
<dbReference type="Pfam" id="PF00583">
    <property type="entry name" value="Acetyltransf_1"/>
    <property type="match status" value="1"/>
</dbReference>
<name>A0A4R2BJF9_9BACI</name>
<organism evidence="2 3">
    <name type="scientific">Mesobacillus foraminis</name>
    <dbReference type="NCBI Taxonomy" id="279826"/>
    <lineage>
        <taxon>Bacteria</taxon>
        <taxon>Bacillati</taxon>
        <taxon>Bacillota</taxon>
        <taxon>Bacilli</taxon>
        <taxon>Bacillales</taxon>
        <taxon>Bacillaceae</taxon>
        <taxon>Mesobacillus</taxon>
    </lineage>
</organism>
<evidence type="ECO:0000313" key="2">
    <source>
        <dbReference type="EMBL" id="TCN27318.1"/>
    </source>
</evidence>
<dbReference type="InterPro" id="IPR050276">
    <property type="entry name" value="MshD_Acetyltransferase"/>
</dbReference>
<proteinExistence type="predicted"/>
<protein>
    <submittedName>
        <fullName evidence="2">L-amino acid N-acyltransferase YncA</fullName>
    </submittedName>
</protein>
<sequence length="179" mass="20187">MEIRPAAKEDANGIAKVHVESWKTTYKDLLSSEYLANLSLESRNEMWEKILEEESSVSFHGVAVDEEGKIIGFISGGGDRSGDPYIKGELYAIYILESCQRQGLGQKLLLLLVEHLQGLGIHNMLVWVLKDNPARQFYESLGASFYKEEEIEIAGSSLIELGLLWDDLTLLREKLLSKR</sequence>
<dbReference type="PROSITE" id="PS51186">
    <property type="entry name" value="GNAT"/>
    <property type="match status" value="1"/>
</dbReference>
<accession>A0A4R2BJF9</accession>
<dbReference type="Proteomes" id="UP000295689">
    <property type="component" value="Unassembled WGS sequence"/>
</dbReference>
<dbReference type="GO" id="GO:0016747">
    <property type="term" value="F:acyltransferase activity, transferring groups other than amino-acyl groups"/>
    <property type="evidence" value="ECO:0007669"/>
    <property type="project" value="InterPro"/>
</dbReference>